<dbReference type="GO" id="GO:0015920">
    <property type="term" value="P:lipopolysaccharide transport"/>
    <property type="evidence" value="ECO:0007669"/>
    <property type="project" value="TreeGrafter"/>
</dbReference>
<keyword evidence="4 7" id="KW-1133">Transmembrane helix</keyword>
<keyword evidence="3 7" id="KW-0812">Transmembrane</keyword>
<evidence type="ECO:0000256" key="4">
    <source>
        <dbReference type="ARBA" id="ARBA00022989"/>
    </source>
</evidence>
<evidence type="ECO:0000313" key="8">
    <source>
        <dbReference type="EMBL" id="CAA9360731.1"/>
    </source>
</evidence>
<keyword evidence="5 7" id="KW-0472">Membrane</keyword>
<name>A0A6J4MKJ7_9BACT</name>
<feature type="non-terminal residue" evidence="8">
    <location>
        <position position="311"/>
    </location>
</feature>
<dbReference type="PANTHER" id="PTHR33529:SF6">
    <property type="entry name" value="YJGP_YJGQ FAMILY PERMEASE"/>
    <property type="match status" value="1"/>
</dbReference>
<dbReference type="Pfam" id="PF03739">
    <property type="entry name" value="LptF_LptG"/>
    <property type="match status" value="1"/>
</dbReference>
<organism evidence="8">
    <name type="scientific">uncultured Gemmatimonadaceae bacterium</name>
    <dbReference type="NCBI Taxonomy" id="246130"/>
    <lineage>
        <taxon>Bacteria</taxon>
        <taxon>Pseudomonadati</taxon>
        <taxon>Gemmatimonadota</taxon>
        <taxon>Gemmatimonadia</taxon>
        <taxon>Gemmatimonadales</taxon>
        <taxon>Gemmatimonadaceae</taxon>
        <taxon>environmental samples</taxon>
    </lineage>
</organism>
<dbReference type="GO" id="GO:0043190">
    <property type="term" value="C:ATP-binding cassette (ABC) transporter complex"/>
    <property type="evidence" value="ECO:0007669"/>
    <property type="project" value="TreeGrafter"/>
</dbReference>
<feature type="transmembrane region" description="Helical" evidence="7">
    <location>
        <begin position="12"/>
        <end position="32"/>
    </location>
</feature>
<keyword evidence="2" id="KW-1003">Cell membrane</keyword>
<protein>
    <submittedName>
        <fullName evidence="8">Lipopolysaccharide export system permease protein LptF</fullName>
    </submittedName>
</protein>
<gene>
    <name evidence="8" type="ORF">AVDCRST_MAG11-4106</name>
</gene>
<evidence type="ECO:0000256" key="6">
    <source>
        <dbReference type="SAM" id="MobiDB-lite"/>
    </source>
</evidence>
<feature type="transmembrane region" description="Helical" evidence="7">
    <location>
        <begin position="52"/>
        <end position="77"/>
    </location>
</feature>
<dbReference type="PANTHER" id="PTHR33529">
    <property type="entry name" value="SLR0882 PROTEIN-RELATED"/>
    <property type="match status" value="1"/>
</dbReference>
<feature type="region of interest" description="Disordered" evidence="6">
    <location>
        <begin position="292"/>
        <end position="311"/>
    </location>
</feature>
<evidence type="ECO:0000256" key="2">
    <source>
        <dbReference type="ARBA" id="ARBA00022475"/>
    </source>
</evidence>
<accession>A0A6J4MKJ7</accession>
<evidence type="ECO:0000256" key="7">
    <source>
        <dbReference type="SAM" id="Phobius"/>
    </source>
</evidence>
<evidence type="ECO:0000256" key="3">
    <source>
        <dbReference type="ARBA" id="ARBA00022692"/>
    </source>
</evidence>
<dbReference type="InterPro" id="IPR005495">
    <property type="entry name" value="LptG/LptF_permease"/>
</dbReference>
<evidence type="ECO:0000256" key="5">
    <source>
        <dbReference type="ARBA" id="ARBA00023136"/>
    </source>
</evidence>
<sequence length="311" mass="34215">MKILSRYILKEHLGPLAFALSALTSLLLLNYIAKRFGDLVGKGLPWTTIAEFFVLSVPFTVAMTLPMAVLVSVLYAFSRLAAENEVTAFKASGVGMGTLLLPVLCGGFALTLLMVAFNDQVLPRSNHRLQVLTGDIARKKPTFALREQVINEVAPGRLFLRANHVDQATNRLREVTIYDLGDPTRRRTIYADSGDLRVAANRRDLALTLYHGTIQTIPASDPAQLQRLFYATSNFRVRDVLNSLDRTGGSNGLKSDREMSVCEMEAQVERASRVERASEGELRATLAAAAREAASGRVEATRPTRIRPSAR</sequence>
<comment type="subcellular location">
    <subcellularLocation>
        <location evidence="1">Cell membrane</location>
        <topology evidence="1">Multi-pass membrane protein</topology>
    </subcellularLocation>
</comment>
<dbReference type="AlphaFoldDB" id="A0A6J4MKJ7"/>
<feature type="transmembrane region" description="Helical" evidence="7">
    <location>
        <begin position="98"/>
        <end position="117"/>
    </location>
</feature>
<reference evidence="8" key="1">
    <citation type="submission" date="2020-02" db="EMBL/GenBank/DDBJ databases">
        <authorList>
            <person name="Meier V. D."/>
        </authorList>
    </citation>
    <scope>NUCLEOTIDE SEQUENCE</scope>
    <source>
        <strain evidence="8">AVDCRST_MAG11</strain>
    </source>
</reference>
<evidence type="ECO:0000256" key="1">
    <source>
        <dbReference type="ARBA" id="ARBA00004651"/>
    </source>
</evidence>
<dbReference type="EMBL" id="CADCTU010000877">
    <property type="protein sequence ID" value="CAA9360731.1"/>
    <property type="molecule type" value="Genomic_DNA"/>
</dbReference>
<proteinExistence type="predicted"/>